<reference evidence="1 2" key="1">
    <citation type="submission" date="2017-10" db="EMBL/GenBank/DDBJ databases">
        <authorList>
            <person name="Banno H."/>
            <person name="Chua N.-H."/>
        </authorList>
    </citation>
    <scope>NUCLEOTIDE SEQUENCE [LARGE SCALE GENOMIC DNA]</scope>
    <source>
        <strain evidence="1">Vibrio tapetis CECT4600</strain>
    </source>
</reference>
<accession>A0A2N8ZI32</accession>
<dbReference type="Proteomes" id="UP000235828">
    <property type="component" value="Chromosome A"/>
</dbReference>
<sequence length="52" mass="6003">MLYLSPDIPEQTFFLEAMLKDENLSTHKRKAWAGFLRGLAEELDPTPVSHEE</sequence>
<organism evidence="1 2">
    <name type="scientific">Vibrio tapetis subsp. tapetis</name>
    <dbReference type="NCBI Taxonomy" id="1671868"/>
    <lineage>
        <taxon>Bacteria</taxon>
        <taxon>Pseudomonadati</taxon>
        <taxon>Pseudomonadota</taxon>
        <taxon>Gammaproteobacteria</taxon>
        <taxon>Vibrionales</taxon>
        <taxon>Vibrionaceae</taxon>
        <taxon>Vibrio</taxon>
    </lineage>
</organism>
<evidence type="ECO:0000313" key="2">
    <source>
        <dbReference type="Proteomes" id="UP000235828"/>
    </source>
</evidence>
<protein>
    <submittedName>
        <fullName evidence="1">Uncharacterized protein</fullName>
    </submittedName>
</protein>
<dbReference type="KEGG" id="vta:A3618"/>
<dbReference type="EMBL" id="LT960611">
    <property type="protein sequence ID" value="SON51565.1"/>
    <property type="molecule type" value="Genomic_DNA"/>
</dbReference>
<keyword evidence="2" id="KW-1185">Reference proteome</keyword>
<proteinExistence type="predicted"/>
<evidence type="ECO:0000313" key="1">
    <source>
        <dbReference type="EMBL" id="SON51565.1"/>
    </source>
</evidence>
<name>A0A2N8ZI32_9VIBR</name>
<gene>
    <name evidence="1" type="ORF">VTAP4600_A3618</name>
</gene>
<dbReference type="AlphaFoldDB" id="A0A2N8ZI32"/>